<evidence type="ECO:0000313" key="1">
    <source>
        <dbReference type="EMBL" id="EDW99142.2"/>
    </source>
</evidence>
<dbReference type="AlphaFoldDB" id="B4PMK8"/>
<reference evidence="1 2" key="2">
    <citation type="journal article" date="2007" name="PLoS Biol.">
        <title>Principles of genome evolution in the Drosophila melanogaster species group.</title>
        <authorList>
            <person name="Ranz J.M."/>
            <person name="Maurin D."/>
            <person name="Chan Y.S."/>
            <person name="von Grotthuss M."/>
            <person name="Hillier L.W."/>
            <person name="Roote J."/>
            <person name="Ashburner M."/>
            <person name="Bergman C.M."/>
        </authorList>
    </citation>
    <scope>NUCLEOTIDE SEQUENCE [LARGE SCALE GENOMIC DNA]</scope>
    <source>
        <strain evidence="2">Tai18E2 / Tucson 14021-0261.01</strain>
    </source>
</reference>
<dbReference type="Proteomes" id="UP000002282">
    <property type="component" value="Chromosome 3R"/>
</dbReference>
<dbReference type="OrthoDB" id="7860046at2759"/>
<protein>
    <submittedName>
        <fullName evidence="1">Uncharacterized protein</fullName>
    </submittedName>
</protein>
<dbReference type="EMBL" id="CM000160">
    <property type="protein sequence ID" value="EDW99142.2"/>
    <property type="molecule type" value="Genomic_DNA"/>
</dbReference>
<sequence length="330" mass="38174">MDELCQSLNTDLYSYIKGKVNSFLFGSPSLESCSDDSLALRRVKKNVEMGAQNCRALVTHPSYTIRHHYPGPLVTYDGEARCEPRFIRISDLSRSTMELIFQAYEDDEDEMDGIFEEELEMGDNSCEQKEEPKCSKSKKNFGCQANIPKESRTKVYLEDEKEKKGLKTKLLYFLNNIFAPKKSVQNCRLPGGKEECDLEDDSPTEEELQELEDKARCIYEAYIESFPNSPSWDSLKPAQKLRFQWKSFTGDDLMETPYENFALSFGRSFLKTFPFASRTTVQNEQRIAWCNLDRCQRMPFILQALLYQVASGAIDPEDHCAVREHFHKLR</sequence>
<name>B4PMK8_DROYA</name>
<dbReference type="eggNOG" id="ENOG502T8GR">
    <property type="taxonomic scope" value="Eukaryota"/>
</dbReference>
<organism evidence="1 2">
    <name type="scientific">Drosophila yakuba</name>
    <name type="common">Fruit fly</name>
    <dbReference type="NCBI Taxonomy" id="7245"/>
    <lineage>
        <taxon>Eukaryota</taxon>
        <taxon>Metazoa</taxon>
        <taxon>Ecdysozoa</taxon>
        <taxon>Arthropoda</taxon>
        <taxon>Hexapoda</taxon>
        <taxon>Insecta</taxon>
        <taxon>Pterygota</taxon>
        <taxon>Neoptera</taxon>
        <taxon>Endopterygota</taxon>
        <taxon>Diptera</taxon>
        <taxon>Brachycera</taxon>
        <taxon>Muscomorpha</taxon>
        <taxon>Ephydroidea</taxon>
        <taxon>Drosophilidae</taxon>
        <taxon>Drosophila</taxon>
        <taxon>Sophophora</taxon>
    </lineage>
</organism>
<reference evidence="1 2" key="1">
    <citation type="journal article" date="2007" name="Nature">
        <title>Evolution of genes and genomes on the Drosophila phylogeny.</title>
        <authorList>
            <consortium name="Drosophila 12 Genomes Consortium"/>
            <person name="Clark A.G."/>
            <person name="Eisen M.B."/>
            <person name="Smith D.R."/>
            <person name="Bergman C.M."/>
            <person name="Oliver B."/>
            <person name="Markow T.A."/>
            <person name="Kaufman T.C."/>
            <person name="Kellis M."/>
            <person name="Gelbart W."/>
            <person name="Iyer V.N."/>
            <person name="Pollard D.A."/>
            <person name="Sackton T.B."/>
            <person name="Larracuente A.M."/>
            <person name="Singh N.D."/>
            <person name="Abad J.P."/>
            <person name="Abt D.N."/>
            <person name="Adryan B."/>
            <person name="Aguade M."/>
            <person name="Akashi H."/>
            <person name="Anderson W.W."/>
            <person name="Aquadro C.F."/>
            <person name="Ardell D.H."/>
            <person name="Arguello R."/>
            <person name="Artieri C.G."/>
            <person name="Barbash D.A."/>
            <person name="Barker D."/>
            <person name="Barsanti P."/>
            <person name="Batterham P."/>
            <person name="Batzoglou S."/>
            <person name="Begun D."/>
            <person name="Bhutkar A."/>
            <person name="Blanco E."/>
            <person name="Bosak S.A."/>
            <person name="Bradley R.K."/>
            <person name="Brand A.D."/>
            <person name="Brent M.R."/>
            <person name="Brooks A.N."/>
            <person name="Brown R.H."/>
            <person name="Butlin R.K."/>
            <person name="Caggese C."/>
            <person name="Calvi B.R."/>
            <person name="Bernardo de Carvalho A."/>
            <person name="Caspi A."/>
            <person name="Castrezana S."/>
            <person name="Celniker S.E."/>
            <person name="Chang J.L."/>
            <person name="Chapple C."/>
            <person name="Chatterji S."/>
            <person name="Chinwalla A."/>
            <person name="Civetta A."/>
            <person name="Clifton S.W."/>
            <person name="Comeron J.M."/>
            <person name="Costello J.C."/>
            <person name="Coyne J.A."/>
            <person name="Daub J."/>
            <person name="David R.G."/>
            <person name="Delcher A.L."/>
            <person name="Delehaunty K."/>
            <person name="Do C.B."/>
            <person name="Ebling H."/>
            <person name="Edwards K."/>
            <person name="Eickbush T."/>
            <person name="Evans J.D."/>
            <person name="Filipski A."/>
            <person name="Findeiss S."/>
            <person name="Freyhult E."/>
            <person name="Fulton L."/>
            <person name="Fulton R."/>
            <person name="Garcia A.C."/>
            <person name="Gardiner A."/>
            <person name="Garfield D.A."/>
            <person name="Garvin B.E."/>
            <person name="Gibson G."/>
            <person name="Gilbert D."/>
            <person name="Gnerre S."/>
            <person name="Godfrey J."/>
            <person name="Good R."/>
            <person name="Gotea V."/>
            <person name="Gravely B."/>
            <person name="Greenberg A.J."/>
            <person name="Griffiths-Jones S."/>
            <person name="Gross S."/>
            <person name="Guigo R."/>
            <person name="Gustafson E.A."/>
            <person name="Haerty W."/>
            <person name="Hahn M.W."/>
            <person name="Halligan D.L."/>
            <person name="Halpern A.L."/>
            <person name="Halter G.M."/>
            <person name="Han M.V."/>
            <person name="Heger A."/>
            <person name="Hillier L."/>
            <person name="Hinrichs A.S."/>
            <person name="Holmes I."/>
            <person name="Hoskins R.A."/>
            <person name="Hubisz M.J."/>
            <person name="Hultmark D."/>
            <person name="Huntley M.A."/>
            <person name="Jaffe D.B."/>
            <person name="Jagadeeshan S."/>
            <person name="Jeck W.R."/>
            <person name="Johnson J."/>
            <person name="Jones C.D."/>
            <person name="Jordan W.C."/>
            <person name="Karpen G.H."/>
            <person name="Kataoka E."/>
            <person name="Keightley P.D."/>
            <person name="Kheradpour P."/>
            <person name="Kirkness E.F."/>
            <person name="Koerich L.B."/>
            <person name="Kristiansen K."/>
            <person name="Kudrna D."/>
            <person name="Kulathinal R.J."/>
            <person name="Kumar S."/>
            <person name="Kwok R."/>
            <person name="Lander E."/>
            <person name="Langley C.H."/>
            <person name="Lapoint R."/>
            <person name="Lazzaro B.P."/>
            <person name="Lee S.J."/>
            <person name="Levesque L."/>
            <person name="Li R."/>
            <person name="Lin C.F."/>
            <person name="Lin M.F."/>
            <person name="Lindblad-Toh K."/>
            <person name="Llopart A."/>
            <person name="Long M."/>
            <person name="Low L."/>
            <person name="Lozovsky E."/>
            <person name="Lu J."/>
            <person name="Luo M."/>
            <person name="Machado C.A."/>
            <person name="Makalowski W."/>
            <person name="Marzo M."/>
            <person name="Matsuda M."/>
            <person name="Matzkin L."/>
            <person name="McAllister B."/>
            <person name="McBride C.S."/>
            <person name="McKernan B."/>
            <person name="McKernan K."/>
            <person name="Mendez-Lago M."/>
            <person name="Minx P."/>
            <person name="Mollenhauer M.U."/>
            <person name="Montooth K."/>
            <person name="Mount S.M."/>
            <person name="Mu X."/>
            <person name="Myers E."/>
            <person name="Negre B."/>
            <person name="Newfeld S."/>
            <person name="Nielsen R."/>
            <person name="Noor M.A."/>
            <person name="O'Grady P."/>
            <person name="Pachter L."/>
            <person name="Papaceit M."/>
            <person name="Parisi M.J."/>
            <person name="Parisi M."/>
            <person name="Parts L."/>
            <person name="Pedersen J.S."/>
            <person name="Pesole G."/>
            <person name="Phillippy A.M."/>
            <person name="Ponting C.P."/>
            <person name="Pop M."/>
            <person name="Porcelli D."/>
            <person name="Powell J.R."/>
            <person name="Prohaska S."/>
            <person name="Pruitt K."/>
            <person name="Puig M."/>
            <person name="Quesneville H."/>
            <person name="Ram K.R."/>
            <person name="Rand D."/>
            <person name="Rasmussen M.D."/>
            <person name="Reed L.K."/>
            <person name="Reenan R."/>
            <person name="Reily A."/>
            <person name="Remington K.A."/>
            <person name="Rieger T.T."/>
            <person name="Ritchie M.G."/>
            <person name="Robin C."/>
            <person name="Rogers Y.H."/>
            <person name="Rohde C."/>
            <person name="Rozas J."/>
            <person name="Rubenfield M.J."/>
            <person name="Ruiz A."/>
            <person name="Russo S."/>
            <person name="Salzberg S.L."/>
            <person name="Sanchez-Gracia A."/>
            <person name="Saranga D.J."/>
            <person name="Sato H."/>
            <person name="Schaeffer S.W."/>
            <person name="Schatz M.C."/>
            <person name="Schlenke T."/>
            <person name="Schwartz R."/>
            <person name="Segarra C."/>
            <person name="Singh R.S."/>
            <person name="Sirot L."/>
            <person name="Sirota M."/>
            <person name="Sisneros N.B."/>
            <person name="Smith C.D."/>
            <person name="Smith T.F."/>
            <person name="Spieth J."/>
            <person name="Stage D.E."/>
            <person name="Stark A."/>
            <person name="Stephan W."/>
            <person name="Strausberg R.L."/>
            <person name="Strempel S."/>
            <person name="Sturgill D."/>
            <person name="Sutton G."/>
            <person name="Sutton G.G."/>
            <person name="Tao W."/>
            <person name="Teichmann S."/>
            <person name="Tobari Y.N."/>
            <person name="Tomimura Y."/>
            <person name="Tsolas J.M."/>
            <person name="Valente V.L."/>
            <person name="Venter E."/>
            <person name="Venter J.C."/>
            <person name="Vicario S."/>
            <person name="Vieira F.G."/>
            <person name="Vilella A.J."/>
            <person name="Villasante A."/>
            <person name="Walenz B."/>
            <person name="Wang J."/>
            <person name="Wasserman M."/>
            <person name="Watts T."/>
            <person name="Wilson D."/>
            <person name="Wilson R.K."/>
            <person name="Wing R.A."/>
            <person name="Wolfner M.F."/>
            <person name="Wong A."/>
            <person name="Wong G.K."/>
            <person name="Wu C.I."/>
            <person name="Wu G."/>
            <person name="Yamamoto D."/>
            <person name="Yang H.P."/>
            <person name="Yang S.P."/>
            <person name="Yorke J.A."/>
            <person name="Yoshida K."/>
            <person name="Zdobnov E."/>
            <person name="Zhang P."/>
            <person name="Zhang Y."/>
            <person name="Zimin A.V."/>
            <person name="Baldwin J."/>
            <person name="Abdouelleil A."/>
            <person name="Abdulkadir J."/>
            <person name="Abebe A."/>
            <person name="Abera B."/>
            <person name="Abreu J."/>
            <person name="Acer S.C."/>
            <person name="Aftuck L."/>
            <person name="Alexander A."/>
            <person name="An P."/>
            <person name="Anderson E."/>
            <person name="Anderson S."/>
            <person name="Arachi H."/>
            <person name="Azer M."/>
            <person name="Bachantsang P."/>
            <person name="Barry A."/>
            <person name="Bayul T."/>
            <person name="Berlin A."/>
            <person name="Bessette D."/>
            <person name="Bloom T."/>
            <person name="Blye J."/>
            <person name="Boguslavskiy L."/>
            <person name="Bonnet C."/>
            <person name="Boukhgalter B."/>
            <person name="Bourzgui I."/>
            <person name="Brown A."/>
            <person name="Cahill P."/>
            <person name="Channer S."/>
            <person name="Cheshatsang Y."/>
            <person name="Chuda L."/>
            <person name="Citroen M."/>
            <person name="Collymore A."/>
            <person name="Cooke P."/>
            <person name="Costello M."/>
            <person name="D'Aco K."/>
            <person name="Daza R."/>
            <person name="De Haan G."/>
            <person name="DeGray S."/>
            <person name="DeMaso C."/>
            <person name="Dhargay N."/>
            <person name="Dooley K."/>
            <person name="Dooley E."/>
            <person name="Doricent M."/>
            <person name="Dorje P."/>
            <person name="Dorjee K."/>
            <person name="Dupes A."/>
            <person name="Elong R."/>
            <person name="Falk J."/>
            <person name="Farina A."/>
            <person name="Faro S."/>
            <person name="Ferguson D."/>
            <person name="Fisher S."/>
            <person name="Foley C.D."/>
            <person name="Franke A."/>
            <person name="Friedrich D."/>
            <person name="Gadbois L."/>
            <person name="Gearin G."/>
            <person name="Gearin C.R."/>
            <person name="Giannoukos G."/>
            <person name="Goode T."/>
            <person name="Graham J."/>
            <person name="Grandbois E."/>
            <person name="Grewal S."/>
            <person name="Gyaltsen K."/>
            <person name="Hafez N."/>
            <person name="Hagos B."/>
            <person name="Hall J."/>
            <person name="Henson C."/>
            <person name="Hollinger A."/>
            <person name="Honan T."/>
            <person name="Huard M.D."/>
            <person name="Hughes L."/>
            <person name="Hurhula B."/>
            <person name="Husby M.E."/>
            <person name="Kamat A."/>
            <person name="Kanga B."/>
            <person name="Kashin S."/>
            <person name="Khazanovich D."/>
            <person name="Kisner P."/>
            <person name="Lance K."/>
            <person name="Lara M."/>
            <person name="Lee W."/>
            <person name="Lennon N."/>
            <person name="Letendre F."/>
            <person name="LeVine R."/>
            <person name="Lipovsky A."/>
            <person name="Liu X."/>
            <person name="Liu J."/>
            <person name="Liu S."/>
            <person name="Lokyitsang T."/>
            <person name="Lokyitsang Y."/>
            <person name="Lubonja R."/>
            <person name="Lui A."/>
            <person name="MacDonald P."/>
            <person name="Magnisalis V."/>
            <person name="Maru K."/>
            <person name="Matthews C."/>
            <person name="McCusker W."/>
            <person name="McDonough S."/>
            <person name="Mehta T."/>
            <person name="Meldrim J."/>
            <person name="Meneus L."/>
            <person name="Mihai O."/>
            <person name="Mihalev A."/>
            <person name="Mihova T."/>
            <person name="Mittelman R."/>
            <person name="Mlenga V."/>
            <person name="Montmayeur A."/>
            <person name="Mulrain L."/>
            <person name="Navidi A."/>
            <person name="Naylor J."/>
            <person name="Negash T."/>
            <person name="Nguyen T."/>
            <person name="Nguyen N."/>
            <person name="Nicol R."/>
            <person name="Norbu C."/>
            <person name="Norbu N."/>
            <person name="Novod N."/>
            <person name="O'Neill B."/>
            <person name="Osman S."/>
            <person name="Markiewicz E."/>
            <person name="Oyono O.L."/>
            <person name="Patti C."/>
            <person name="Phunkhang P."/>
            <person name="Pierre F."/>
            <person name="Priest M."/>
            <person name="Raghuraman S."/>
            <person name="Rege F."/>
            <person name="Reyes R."/>
            <person name="Rise C."/>
            <person name="Rogov P."/>
            <person name="Ross K."/>
            <person name="Ryan E."/>
            <person name="Settipalli S."/>
            <person name="Shea T."/>
            <person name="Sherpa N."/>
            <person name="Shi L."/>
            <person name="Shih D."/>
            <person name="Sparrow T."/>
            <person name="Spaulding J."/>
            <person name="Stalker J."/>
            <person name="Stange-Thomann N."/>
            <person name="Stavropoulos S."/>
            <person name="Stone C."/>
            <person name="Strader C."/>
            <person name="Tesfaye S."/>
            <person name="Thomson T."/>
            <person name="Thoulutsang Y."/>
            <person name="Thoulutsang D."/>
            <person name="Topham K."/>
            <person name="Topping I."/>
            <person name="Tsamla T."/>
            <person name="Vassiliev H."/>
            <person name="Vo A."/>
            <person name="Wangchuk T."/>
            <person name="Wangdi T."/>
            <person name="Weiand M."/>
            <person name="Wilkinson J."/>
            <person name="Wilson A."/>
            <person name="Yadav S."/>
            <person name="Young G."/>
            <person name="Yu Q."/>
            <person name="Zembek L."/>
            <person name="Zhong D."/>
            <person name="Zimmer A."/>
            <person name="Zwirko Z."/>
            <person name="Jaffe D.B."/>
            <person name="Alvarez P."/>
            <person name="Brockman W."/>
            <person name="Butler J."/>
            <person name="Chin C."/>
            <person name="Gnerre S."/>
            <person name="Grabherr M."/>
            <person name="Kleber M."/>
            <person name="Mauceli E."/>
            <person name="MacCallum I."/>
        </authorList>
    </citation>
    <scope>NUCLEOTIDE SEQUENCE [LARGE SCALE GENOMIC DNA]</scope>
    <source>
        <strain evidence="2">Tai18E2 / Tucson 14021-0261.01</strain>
    </source>
</reference>
<gene>
    <name evidence="1" type="primary">Dyak\GE23364</name>
    <name evidence="1" type="synonym">dyak_GLEANR_7158</name>
    <name evidence="1" type="synonym">GE23364</name>
    <name evidence="1" type="ORF">Dyak_GE23364</name>
</gene>
<keyword evidence="2" id="KW-1185">Reference proteome</keyword>
<dbReference type="HOGENOM" id="CLU_987892_0_0_1"/>
<accession>B4PMK8</accession>
<dbReference type="KEGG" id="dya:Dyak_GE23364"/>
<proteinExistence type="predicted"/>
<evidence type="ECO:0000313" key="2">
    <source>
        <dbReference type="Proteomes" id="UP000002282"/>
    </source>
</evidence>